<name>A0ACB8Z4D5_ARCLA</name>
<sequence length="122" mass="13911">MWHNGYIHVSNGPHSCQQNFEDILSITDNIKYYNIRKKCNSRWVHAMPWSGQKDFVAASNVSFLVDGKEDGILKNHGIVTFIKVHDVGHMVHMDQPRALLYMLELWTTGKLIPPKKGAIAPL</sequence>
<evidence type="ECO:0000313" key="1">
    <source>
        <dbReference type="EMBL" id="KAI3692570.1"/>
    </source>
</evidence>
<dbReference type="Proteomes" id="UP001055879">
    <property type="component" value="Linkage Group LG11"/>
</dbReference>
<gene>
    <name evidence="1" type="ORF">L6452_32387</name>
</gene>
<reference evidence="2" key="1">
    <citation type="journal article" date="2022" name="Mol. Ecol. Resour.">
        <title>The genomes of chicory, endive, great burdock and yacon provide insights into Asteraceae palaeo-polyploidization history and plant inulin production.</title>
        <authorList>
            <person name="Fan W."/>
            <person name="Wang S."/>
            <person name="Wang H."/>
            <person name="Wang A."/>
            <person name="Jiang F."/>
            <person name="Liu H."/>
            <person name="Zhao H."/>
            <person name="Xu D."/>
            <person name="Zhang Y."/>
        </authorList>
    </citation>
    <scope>NUCLEOTIDE SEQUENCE [LARGE SCALE GENOMIC DNA]</scope>
    <source>
        <strain evidence="2">cv. Niubang</strain>
    </source>
</reference>
<evidence type="ECO:0000313" key="2">
    <source>
        <dbReference type="Proteomes" id="UP001055879"/>
    </source>
</evidence>
<protein>
    <submittedName>
        <fullName evidence="1">Uncharacterized protein</fullName>
    </submittedName>
</protein>
<comment type="caution">
    <text evidence="1">The sequence shown here is derived from an EMBL/GenBank/DDBJ whole genome shotgun (WGS) entry which is preliminary data.</text>
</comment>
<proteinExistence type="predicted"/>
<organism evidence="1 2">
    <name type="scientific">Arctium lappa</name>
    <name type="common">Greater burdock</name>
    <name type="synonym">Lappa major</name>
    <dbReference type="NCBI Taxonomy" id="4217"/>
    <lineage>
        <taxon>Eukaryota</taxon>
        <taxon>Viridiplantae</taxon>
        <taxon>Streptophyta</taxon>
        <taxon>Embryophyta</taxon>
        <taxon>Tracheophyta</taxon>
        <taxon>Spermatophyta</taxon>
        <taxon>Magnoliopsida</taxon>
        <taxon>eudicotyledons</taxon>
        <taxon>Gunneridae</taxon>
        <taxon>Pentapetalae</taxon>
        <taxon>asterids</taxon>
        <taxon>campanulids</taxon>
        <taxon>Asterales</taxon>
        <taxon>Asteraceae</taxon>
        <taxon>Carduoideae</taxon>
        <taxon>Cardueae</taxon>
        <taxon>Arctiinae</taxon>
        <taxon>Arctium</taxon>
    </lineage>
</organism>
<keyword evidence="2" id="KW-1185">Reference proteome</keyword>
<accession>A0ACB8Z4D5</accession>
<reference evidence="1 2" key="2">
    <citation type="journal article" date="2022" name="Mol. Ecol. Resour.">
        <title>The genomes of chicory, endive, great burdock and yacon provide insights into Asteraceae paleo-polyploidization history and plant inulin production.</title>
        <authorList>
            <person name="Fan W."/>
            <person name="Wang S."/>
            <person name="Wang H."/>
            <person name="Wang A."/>
            <person name="Jiang F."/>
            <person name="Liu H."/>
            <person name="Zhao H."/>
            <person name="Xu D."/>
            <person name="Zhang Y."/>
        </authorList>
    </citation>
    <scope>NUCLEOTIDE SEQUENCE [LARGE SCALE GENOMIC DNA]</scope>
    <source>
        <strain evidence="2">cv. Niubang</strain>
    </source>
</reference>
<dbReference type="EMBL" id="CM042057">
    <property type="protein sequence ID" value="KAI3692570.1"/>
    <property type="molecule type" value="Genomic_DNA"/>
</dbReference>